<feature type="transmembrane region" description="Helical" evidence="1">
    <location>
        <begin position="34"/>
        <end position="56"/>
    </location>
</feature>
<reference evidence="2 3" key="1">
    <citation type="submission" date="2013-12" db="EMBL/GenBank/DDBJ databases">
        <authorList>
            <person name="Madinger N."/>
            <person name="Lenaerts A."/>
            <person name="Ordway D."/>
            <person name="DeGroote M.A."/>
            <person name="Parker T."/>
            <person name="Sizemore C."/>
            <person name="Tallon L.J."/>
            <person name="Sadzewicz L.K."/>
            <person name="Sengamalay N."/>
            <person name="Fraser C.M."/>
            <person name="Hine E."/>
            <person name="Shefchek K.A."/>
            <person name="Das S.P."/>
            <person name="Tettelin H."/>
        </authorList>
    </citation>
    <scope>NUCLEOTIDE SEQUENCE [LARGE SCALE GENOMIC DNA]</scope>
    <source>
        <strain evidence="2 3">21</strain>
    </source>
</reference>
<gene>
    <name evidence="2" type="ORF">I543_0874</name>
</gene>
<organism evidence="2 3">
    <name type="scientific">Mycobacteroides abscessus 21</name>
    <dbReference type="NCBI Taxonomy" id="1299324"/>
    <lineage>
        <taxon>Bacteria</taxon>
        <taxon>Bacillati</taxon>
        <taxon>Actinomycetota</taxon>
        <taxon>Actinomycetes</taxon>
        <taxon>Mycobacteriales</taxon>
        <taxon>Mycobacteriaceae</taxon>
        <taxon>Mycobacteroides</taxon>
        <taxon>Mycobacteroides abscessus</taxon>
    </lineage>
</organism>
<sequence>MSTKDRKESLLERVAERLLVGSGPEVPFLVRHDWAIPAVVFTGCGLFAVLVLVASFQGWGRVLMWTVIGIGALCVVLMIPTFVRMFRATRGPLPALDRTPRTARVTLRADDADGGQTILVEYRDEHGQGHDAELADVIHESWEDRFCPGSRWQVYAFRDPELADSVVFLTEAHDDVWRAGWKLDGVRIGGEGGPVKPGPGSPFLRAGSKWEFAAS</sequence>
<keyword evidence="1" id="KW-0472">Membrane</keyword>
<evidence type="ECO:0000313" key="3">
    <source>
        <dbReference type="Proteomes" id="UP000020103"/>
    </source>
</evidence>
<evidence type="ECO:0008006" key="4">
    <source>
        <dbReference type="Google" id="ProtNLM"/>
    </source>
</evidence>
<dbReference type="AlphaFoldDB" id="A0A829Q2I9"/>
<dbReference type="Proteomes" id="UP000020103">
    <property type="component" value="Unassembled WGS sequence"/>
</dbReference>
<accession>A0A829Q2I9</accession>
<evidence type="ECO:0000313" key="2">
    <source>
        <dbReference type="EMBL" id="EUA46935.1"/>
    </source>
</evidence>
<evidence type="ECO:0000256" key="1">
    <source>
        <dbReference type="SAM" id="Phobius"/>
    </source>
</evidence>
<dbReference type="EMBL" id="JAOF01000001">
    <property type="protein sequence ID" value="EUA46935.1"/>
    <property type="molecule type" value="Genomic_DNA"/>
</dbReference>
<feature type="transmembrane region" description="Helical" evidence="1">
    <location>
        <begin position="62"/>
        <end position="83"/>
    </location>
</feature>
<name>A0A829Q2I9_9MYCO</name>
<keyword evidence="1" id="KW-0812">Transmembrane</keyword>
<keyword evidence="1" id="KW-1133">Transmembrane helix</keyword>
<comment type="caution">
    <text evidence="2">The sequence shown here is derived from an EMBL/GenBank/DDBJ whole genome shotgun (WGS) entry which is preliminary data.</text>
</comment>
<protein>
    <recommendedName>
        <fullName evidence="4">Transmembrane protein</fullName>
    </recommendedName>
</protein>
<proteinExistence type="predicted"/>